<keyword evidence="11" id="KW-1185">Reference proteome</keyword>
<keyword evidence="6" id="KW-1133">Transmembrane helix</keyword>
<proteinExistence type="inferred from homology"/>
<dbReference type="EC" id="2.4.1.-" evidence="9"/>
<organism evidence="10 11">
    <name type="scientific">Owenia fusiformis</name>
    <name type="common">Polychaete worm</name>
    <dbReference type="NCBI Taxonomy" id="6347"/>
    <lineage>
        <taxon>Eukaryota</taxon>
        <taxon>Metazoa</taxon>
        <taxon>Spiralia</taxon>
        <taxon>Lophotrochozoa</taxon>
        <taxon>Annelida</taxon>
        <taxon>Polychaeta</taxon>
        <taxon>Sedentaria</taxon>
        <taxon>Canalipalpata</taxon>
        <taxon>Sabellida</taxon>
        <taxon>Oweniida</taxon>
        <taxon>Oweniidae</taxon>
        <taxon>Owenia</taxon>
    </lineage>
</organism>
<dbReference type="GO" id="GO:0047238">
    <property type="term" value="F:glucuronosyl-N-acetylgalactosaminyl-proteoglycan 4-beta-N-acetylgalactosaminyltransferase activity"/>
    <property type="evidence" value="ECO:0007669"/>
    <property type="project" value="TreeGrafter"/>
</dbReference>
<reference evidence="10" key="1">
    <citation type="submission" date="2022-03" db="EMBL/GenBank/DDBJ databases">
        <authorList>
            <person name="Martin C."/>
        </authorList>
    </citation>
    <scope>NUCLEOTIDE SEQUENCE</scope>
</reference>
<evidence type="ECO:0000256" key="1">
    <source>
        <dbReference type="ARBA" id="ARBA00004447"/>
    </source>
</evidence>
<dbReference type="InterPro" id="IPR008428">
    <property type="entry name" value="Chond_GalNAc"/>
</dbReference>
<keyword evidence="4" id="KW-0812">Transmembrane</keyword>
<evidence type="ECO:0000256" key="9">
    <source>
        <dbReference type="RuleBase" id="RU364016"/>
    </source>
</evidence>
<evidence type="ECO:0000313" key="10">
    <source>
        <dbReference type="EMBL" id="CAH1779558.1"/>
    </source>
</evidence>
<dbReference type="Proteomes" id="UP000749559">
    <property type="component" value="Unassembled WGS sequence"/>
</dbReference>
<feature type="non-terminal residue" evidence="10">
    <location>
        <position position="1"/>
    </location>
</feature>
<name>A0A8J1TYK0_OWEFU</name>
<evidence type="ECO:0000256" key="2">
    <source>
        <dbReference type="ARBA" id="ARBA00009239"/>
    </source>
</evidence>
<comment type="caution">
    <text evidence="10">The sequence shown here is derived from an EMBL/GenBank/DDBJ whole genome shotgun (WGS) entry which is preliminary data.</text>
</comment>
<dbReference type="OrthoDB" id="6111546at2759"/>
<evidence type="ECO:0000256" key="4">
    <source>
        <dbReference type="ARBA" id="ARBA00022692"/>
    </source>
</evidence>
<evidence type="ECO:0000256" key="5">
    <source>
        <dbReference type="ARBA" id="ARBA00022968"/>
    </source>
</evidence>
<protein>
    <recommendedName>
        <fullName evidence="9">Hexosyltransferase</fullName>
        <ecNumber evidence="9">2.4.1.-</ecNumber>
    </recommendedName>
</protein>
<evidence type="ECO:0000256" key="6">
    <source>
        <dbReference type="ARBA" id="ARBA00022989"/>
    </source>
</evidence>
<dbReference type="InterPro" id="IPR029044">
    <property type="entry name" value="Nucleotide-diphossugar_trans"/>
</dbReference>
<evidence type="ECO:0000256" key="8">
    <source>
        <dbReference type="ARBA" id="ARBA00023136"/>
    </source>
</evidence>
<dbReference type="GO" id="GO:0032580">
    <property type="term" value="C:Golgi cisterna membrane"/>
    <property type="evidence" value="ECO:0007669"/>
    <property type="project" value="UniProtKB-SubCell"/>
</dbReference>
<keyword evidence="7 9" id="KW-0333">Golgi apparatus</keyword>
<sequence>RNNAVFGSQVYYPIVFAQFSPDMVHDYTPAGYDKDPLAINKYTGHWVHYGYGMMCVYKQDYAAVGGYNLTIQGWGGEDVDIFLQHTKSHLRVFRAMDPGLIHIYHKKHCRSSLSAKQYKMCTDSNSEGLGNVSQLFRHIMNLTERFNEE</sequence>
<gene>
    <name evidence="10" type="ORF">OFUS_LOCUS6358</name>
</gene>
<evidence type="ECO:0000256" key="7">
    <source>
        <dbReference type="ARBA" id="ARBA00023034"/>
    </source>
</evidence>
<dbReference type="PANTHER" id="PTHR12369:SF11">
    <property type="entry name" value="HEXOSYLTRANSFERASE"/>
    <property type="match status" value="1"/>
</dbReference>
<evidence type="ECO:0000313" key="11">
    <source>
        <dbReference type="Proteomes" id="UP000749559"/>
    </source>
</evidence>
<keyword evidence="8" id="KW-0472">Membrane</keyword>
<dbReference type="InterPro" id="IPR051227">
    <property type="entry name" value="CS_glycosyltransferase"/>
</dbReference>
<dbReference type="Pfam" id="PF05679">
    <property type="entry name" value="CHGN"/>
    <property type="match status" value="1"/>
</dbReference>
<comment type="subcellular location">
    <subcellularLocation>
        <location evidence="1 9">Golgi apparatus</location>
        <location evidence="1 9">Golgi stack membrane</location>
        <topology evidence="1 9">Single-pass type II membrane protein</topology>
    </subcellularLocation>
</comment>
<dbReference type="Gene3D" id="3.90.550.10">
    <property type="entry name" value="Spore Coat Polysaccharide Biosynthesis Protein SpsA, Chain A"/>
    <property type="match status" value="1"/>
</dbReference>
<dbReference type="EMBL" id="CAIIXF020000003">
    <property type="protein sequence ID" value="CAH1779558.1"/>
    <property type="molecule type" value="Genomic_DNA"/>
</dbReference>
<keyword evidence="3 9" id="KW-0808">Transferase</keyword>
<dbReference type="SUPFAM" id="SSF53448">
    <property type="entry name" value="Nucleotide-diphospho-sugar transferases"/>
    <property type="match status" value="1"/>
</dbReference>
<keyword evidence="5 9" id="KW-0735">Signal-anchor</keyword>
<comment type="similarity">
    <text evidence="2 9">Belongs to the chondroitin N-acetylgalactosaminyltransferase family.</text>
</comment>
<evidence type="ECO:0000256" key="3">
    <source>
        <dbReference type="ARBA" id="ARBA00022679"/>
    </source>
</evidence>
<accession>A0A8J1TYK0</accession>
<feature type="non-terminal residue" evidence="10">
    <location>
        <position position="149"/>
    </location>
</feature>
<dbReference type="AlphaFoldDB" id="A0A8J1TYK0"/>
<dbReference type="PANTHER" id="PTHR12369">
    <property type="entry name" value="CHONDROITIN SYNTHASE"/>
    <property type="match status" value="1"/>
</dbReference>